<dbReference type="EMBL" id="AEYX01000045">
    <property type="protein sequence ID" value="EGG43566.1"/>
    <property type="molecule type" value="Genomic_DNA"/>
</dbReference>
<comment type="caution">
    <text evidence="2">The sequence shown here is derived from an EMBL/GenBank/DDBJ whole genome shotgun (WGS) entry which is preliminary data.</text>
</comment>
<gene>
    <name evidence="2" type="ORF">SGM_5907</name>
</gene>
<dbReference type="AlphaFoldDB" id="F3NRZ3"/>
<dbReference type="STRING" id="996637.SGM_5907"/>
<reference evidence="2 3" key="1">
    <citation type="journal article" date="2011" name="J. Bacteriol.">
        <title>Draft genome sequence of the marine bacterium Streptomyces griseoaurantiacus M045, which produces novel manumycin-type antibiotics with a pABA core component.</title>
        <authorList>
            <person name="Li F."/>
            <person name="Jiang P."/>
            <person name="Zheng H."/>
            <person name="Wang S."/>
            <person name="Zhao G."/>
            <person name="Qin S."/>
            <person name="Liu Z."/>
        </authorList>
    </citation>
    <scope>NUCLEOTIDE SEQUENCE [LARGE SCALE GENOMIC DNA]</scope>
    <source>
        <strain evidence="2 3">M045</strain>
    </source>
</reference>
<evidence type="ECO:0000256" key="1">
    <source>
        <dbReference type="SAM" id="MobiDB-lite"/>
    </source>
</evidence>
<protein>
    <submittedName>
        <fullName evidence="2">Uncharacterized protein</fullName>
    </submittedName>
</protein>
<dbReference type="Proteomes" id="UP000003022">
    <property type="component" value="Unassembled WGS sequence"/>
</dbReference>
<proteinExistence type="predicted"/>
<accession>F3NRZ3</accession>
<name>F3NRZ3_9ACTN</name>
<feature type="region of interest" description="Disordered" evidence="1">
    <location>
        <begin position="17"/>
        <end position="39"/>
    </location>
</feature>
<sequence length="49" mass="5458">MFDEALQPRRGVCHGVHLRASGPGLTTQRKHRRGPSTLPLRGYVSAKYV</sequence>
<evidence type="ECO:0000313" key="3">
    <source>
        <dbReference type="Proteomes" id="UP000003022"/>
    </source>
</evidence>
<organism evidence="2 3">
    <name type="scientific">Streptomyces griseoaurantiacus M045</name>
    <dbReference type="NCBI Taxonomy" id="996637"/>
    <lineage>
        <taxon>Bacteria</taxon>
        <taxon>Bacillati</taxon>
        <taxon>Actinomycetota</taxon>
        <taxon>Actinomycetes</taxon>
        <taxon>Kitasatosporales</taxon>
        <taxon>Streptomycetaceae</taxon>
        <taxon>Streptomyces</taxon>
        <taxon>Streptomyces aurantiacus group</taxon>
    </lineage>
</organism>
<keyword evidence="3" id="KW-1185">Reference proteome</keyword>
<evidence type="ECO:0000313" key="2">
    <source>
        <dbReference type="EMBL" id="EGG43566.1"/>
    </source>
</evidence>